<dbReference type="InterPro" id="IPR020991">
    <property type="entry name" value="Connector_podovirus"/>
</dbReference>
<evidence type="ECO:0000256" key="1">
    <source>
        <dbReference type="ARBA" id="ARBA00004328"/>
    </source>
</evidence>
<evidence type="ECO:0000256" key="4">
    <source>
        <dbReference type="SAM" id="MobiDB-lite"/>
    </source>
</evidence>
<keyword evidence="3" id="KW-0231">Viral genome packaging</keyword>
<dbReference type="Pfam" id="PF12236">
    <property type="entry name" value="Head-tail_con"/>
    <property type="match status" value="1"/>
</dbReference>
<evidence type="ECO:0000313" key="6">
    <source>
        <dbReference type="Proteomes" id="UP000001342"/>
    </source>
</evidence>
<sequence length="147" mass="17029">MITWREIEEPQGELEQERARDEPTWRDLARLLRPDGTVFNSNERRERDGADDPFDSTPLYSLDDFVGGTFTKAINPAERWFELGIQDKDLEQFKPVKQWLWSTADVCYASLHPGHDNFYLHAPAWFGDMGAFGTGFMWQEELVGQNG</sequence>
<name>A0ABN0I3N2_AFIFE</name>
<reference evidence="5 6" key="1">
    <citation type="submission" date="2012-04" db="EMBL/GenBank/DDBJ databases">
        <title>The Genome Sequence of Afipia felis ATCC 53690.</title>
        <authorList>
            <consortium name="The Broad Institute Genome Sequencing Platform"/>
            <person name="Earl A."/>
            <person name="Ward D."/>
            <person name="Feldgarden M."/>
            <person name="Gevers D."/>
            <person name="Huys G."/>
            <person name="Walker B."/>
            <person name="Young S.K."/>
            <person name="Zeng Q."/>
            <person name="Gargeya S."/>
            <person name="Fitzgerald M."/>
            <person name="Haas B."/>
            <person name="Abouelleil A."/>
            <person name="Alvarado L."/>
            <person name="Arachchi H.M."/>
            <person name="Berlin A."/>
            <person name="Chapman S.B."/>
            <person name="Goldberg J."/>
            <person name="Griggs A."/>
            <person name="Gujja S."/>
            <person name="Hansen M."/>
            <person name="Howarth C."/>
            <person name="Imamovic A."/>
            <person name="Larimer J."/>
            <person name="McCowen C."/>
            <person name="Montmayeur A."/>
            <person name="Murphy C."/>
            <person name="Neiman D."/>
            <person name="Pearson M."/>
            <person name="Priest M."/>
            <person name="Roberts A."/>
            <person name="Saif S."/>
            <person name="Shea T."/>
            <person name="Sisk P."/>
            <person name="Sykes S."/>
            <person name="Wortman J."/>
            <person name="Nusbaum C."/>
            <person name="Birren B."/>
        </authorList>
    </citation>
    <scope>NUCLEOTIDE SEQUENCE [LARGE SCALE GENOMIC DNA]</scope>
    <source>
        <strain evidence="5 6">ATCC 53690</strain>
    </source>
</reference>
<dbReference type="RefSeq" id="WP_002719097.1">
    <property type="nucleotide sequence ID" value="NZ_KB375277.1"/>
</dbReference>
<feature type="region of interest" description="Disordered" evidence="4">
    <location>
        <begin position="1"/>
        <end position="21"/>
    </location>
</feature>
<proteinExistence type="predicted"/>
<evidence type="ECO:0000256" key="3">
    <source>
        <dbReference type="ARBA" id="ARBA00023219"/>
    </source>
</evidence>
<evidence type="ECO:0000313" key="5">
    <source>
        <dbReference type="EMBL" id="EKS26504.1"/>
    </source>
</evidence>
<keyword evidence="2" id="KW-1188">Viral release from host cell</keyword>
<accession>A0ABN0I3N2</accession>
<comment type="subcellular location">
    <subcellularLocation>
        <location evidence="1">Virion</location>
    </subcellularLocation>
</comment>
<keyword evidence="6" id="KW-1185">Reference proteome</keyword>
<comment type="caution">
    <text evidence="5">The sequence shown here is derived from an EMBL/GenBank/DDBJ whole genome shotgun (WGS) entry which is preliminary data.</text>
</comment>
<evidence type="ECO:0000256" key="2">
    <source>
        <dbReference type="ARBA" id="ARBA00022612"/>
    </source>
</evidence>
<dbReference type="Proteomes" id="UP000001342">
    <property type="component" value="Unassembled WGS sequence"/>
</dbReference>
<gene>
    <name evidence="5" type="ORF">HMPREF9697_04039</name>
</gene>
<protein>
    <submittedName>
        <fullName evidence="5">Uncharacterized protein</fullName>
    </submittedName>
</protein>
<dbReference type="EMBL" id="AGWZ01000008">
    <property type="protein sequence ID" value="EKS26504.1"/>
    <property type="molecule type" value="Genomic_DNA"/>
</dbReference>
<organism evidence="5 6">
    <name type="scientific">Afipia felis ATCC 53690</name>
    <dbReference type="NCBI Taxonomy" id="883080"/>
    <lineage>
        <taxon>Bacteria</taxon>
        <taxon>Pseudomonadati</taxon>
        <taxon>Pseudomonadota</taxon>
        <taxon>Alphaproteobacteria</taxon>
        <taxon>Hyphomicrobiales</taxon>
        <taxon>Nitrobacteraceae</taxon>
        <taxon>Afipia</taxon>
    </lineage>
</organism>
<feature type="non-terminal residue" evidence="5">
    <location>
        <position position="147"/>
    </location>
</feature>